<keyword evidence="5 6" id="KW-0804">Transcription</keyword>
<evidence type="ECO:0000256" key="5">
    <source>
        <dbReference type="ARBA" id="ARBA00023163"/>
    </source>
</evidence>
<dbReference type="Proteomes" id="UP000310334">
    <property type="component" value="Unassembled WGS sequence"/>
</dbReference>
<dbReference type="CDD" id="cd06171">
    <property type="entry name" value="Sigma70_r4"/>
    <property type="match status" value="1"/>
</dbReference>
<feature type="domain" description="RNA polymerase sigma-70 region 2" evidence="7">
    <location>
        <begin position="24"/>
        <end position="91"/>
    </location>
</feature>
<dbReference type="InterPro" id="IPR013249">
    <property type="entry name" value="RNA_pol_sigma70_r4_t2"/>
</dbReference>
<dbReference type="Pfam" id="PF08281">
    <property type="entry name" value="Sigma70_r4_2"/>
    <property type="match status" value="1"/>
</dbReference>
<evidence type="ECO:0000313" key="10">
    <source>
        <dbReference type="Proteomes" id="UP000310334"/>
    </source>
</evidence>
<evidence type="ECO:0000256" key="2">
    <source>
        <dbReference type="ARBA" id="ARBA00023015"/>
    </source>
</evidence>
<feature type="domain" description="RNA polymerase sigma factor 70 region 4 type 2" evidence="8">
    <location>
        <begin position="121"/>
        <end position="171"/>
    </location>
</feature>
<dbReference type="SUPFAM" id="SSF88946">
    <property type="entry name" value="Sigma2 domain of RNA polymerase sigma factors"/>
    <property type="match status" value="1"/>
</dbReference>
<organism evidence="9 10">
    <name type="scientific">Metabacillus sediminilitoris</name>
    <dbReference type="NCBI Taxonomy" id="2567941"/>
    <lineage>
        <taxon>Bacteria</taxon>
        <taxon>Bacillati</taxon>
        <taxon>Bacillota</taxon>
        <taxon>Bacilli</taxon>
        <taxon>Bacillales</taxon>
        <taxon>Bacillaceae</taxon>
        <taxon>Metabacillus</taxon>
    </lineage>
</organism>
<evidence type="ECO:0000259" key="7">
    <source>
        <dbReference type="Pfam" id="PF04542"/>
    </source>
</evidence>
<keyword evidence="4 6" id="KW-0238">DNA-binding</keyword>
<dbReference type="InterPro" id="IPR013324">
    <property type="entry name" value="RNA_pol_sigma_r3/r4-like"/>
</dbReference>
<evidence type="ECO:0000256" key="4">
    <source>
        <dbReference type="ARBA" id="ARBA00023125"/>
    </source>
</evidence>
<keyword evidence="10" id="KW-1185">Reference proteome</keyword>
<dbReference type="PANTHER" id="PTHR43133:SF60">
    <property type="entry name" value="RNA POLYMERASE SIGMA FACTOR SIGV"/>
    <property type="match status" value="1"/>
</dbReference>
<accession>A0A4S4BS70</accession>
<evidence type="ECO:0000256" key="6">
    <source>
        <dbReference type="RuleBase" id="RU000716"/>
    </source>
</evidence>
<dbReference type="SUPFAM" id="SSF88659">
    <property type="entry name" value="Sigma3 and sigma4 domains of RNA polymerase sigma factors"/>
    <property type="match status" value="1"/>
</dbReference>
<comment type="similarity">
    <text evidence="1 6">Belongs to the sigma-70 factor family. ECF subfamily.</text>
</comment>
<dbReference type="EMBL" id="SSNT01000013">
    <property type="protein sequence ID" value="THF77855.1"/>
    <property type="molecule type" value="Genomic_DNA"/>
</dbReference>
<dbReference type="NCBIfam" id="NF007216">
    <property type="entry name" value="PRK09638.1"/>
    <property type="match status" value="1"/>
</dbReference>
<dbReference type="InterPro" id="IPR014284">
    <property type="entry name" value="RNA_pol_sigma-70_dom"/>
</dbReference>
<evidence type="ECO:0000313" key="9">
    <source>
        <dbReference type="EMBL" id="THF77855.1"/>
    </source>
</evidence>
<evidence type="ECO:0000259" key="8">
    <source>
        <dbReference type="Pfam" id="PF08281"/>
    </source>
</evidence>
<dbReference type="Pfam" id="PF04542">
    <property type="entry name" value="Sigma70_r2"/>
    <property type="match status" value="1"/>
</dbReference>
<dbReference type="RefSeq" id="WP_136356162.1">
    <property type="nucleotide sequence ID" value="NZ_CP046266.1"/>
</dbReference>
<dbReference type="InterPro" id="IPR013325">
    <property type="entry name" value="RNA_pol_sigma_r2"/>
</dbReference>
<dbReference type="InterPro" id="IPR000838">
    <property type="entry name" value="RNA_pol_sigma70_ECF_CS"/>
</dbReference>
<dbReference type="InterPro" id="IPR039425">
    <property type="entry name" value="RNA_pol_sigma-70-like"/>
</dbReference>
<dbReference type="Gene3D" id="1.10.10.10">
    <property type="entry name" value="Winged helix-like DNA-binding domain superfamily/Winged helix DNA-binding domain"/>
    <property type="match status" value="1"/>
</dbReference>
<name>A0A4S4BS70_9BACI</name>
<protein>
    <recommendedName>
        <fullName evidence="6">RNA polymerase sigma factor</fullName>
    </recommendedName>
</protein>
<evidence type="ECO:0000256" key="3">
    <source>
        <dbReference type="ARBA" id="ARBA00023082"/>
    </source>
</evidence>
<gene>
    <name evidence="9" type="primary">sigY</name>
    <name evidence="9" type="ORF">E6W99_17385</name>
</gene>
<dbReference type="GO" id="GO:0006950">
    <property type="term" value="P:response to stress"/>
    <property type="evidence" value="ECO:0007669"/>
    <property type="project" value="UniProtKB-ARBA"/>
</dbReference>
<evidence type="ECO:0000256" key="1">
    <source>
        <dbReference type="ARBA" id="ARBA00010641"/>
    </source>
</evidence>
<dbReference type="GO" id="GO:0016987">
    <property type="term" value="F:sigma factor activity"/>
    <property type="evidence" value="ECO:0007669"/>
    <property type="project" value="UniProtKB-KW"/>
</dbReference>
<dbReference type="AlphaFoldDB" id="A0A4S4BS70"/>
<sequence length="177" mass="21200">MEQVEERKLVSQAKSGEDEAFTKLFQQNYRFLYKYLIKLTLHPDLTEDIIQETMLKAYVNLHSFKGEAKFSTWLIAIASRLFIDHQRKESRDKKRYEKIRLNVKQKMKWDVMINGNDWSAYLELFAELEPDIRTPILLRHYYGFTYPEIATMLHLKEGTVKSRVHNGLKRIRKELQS</sequence>
<reference evidence="9 10" key="1">
    <citation type="submission" date="2019-04" db="EMBL/GenBank/DDBJ databases">
        <title>Bacillus sediminilitoris sp. nov., isolated from a tidal flat sediment on the East China Sea.</title>
        <authorList>
            <person name="Wei Y."/>
            <person name="Mao H."/>
            <person name="Fang J."/>
        </authorList>
    </citation>
    <scope>NUCLEOTIDE SEQUENCE [LARGE SCALE GENOMIC DNA]</scope>
    <source>
        <strain evidence="9 10">DSL-17</strain>
    </source>
</reference>
<keyword evidence="3 6" id="KW-0731">Sigma factor</keyword>
<comment type="caution">
    <text evidence="9">The sequence shown here is derived from an EMBL/GenBank/DDBJ whole genome shotgun (WGS) entry which is preliminary data.</text>
</comment>
<dbReference type="PROSITE" id="PS01063">
    <property type="entry name" value="SIGMA70_ECF"/>
    <property type="match status" value="1"/>
</dbReference>
<dbReference type="Gene3D" id="1.10.1740.10">
    <property type="match status" value="1"/>
</dbReference>
<dbReference type="GO" id="GO:0003677">
    <property type="term" value="F:DNA binding"/>
    <property type="evidence" value="ECO:0007669"/>
    <property type="project" value="UniProtKB-KW"/>
</dbReference>
<dbReference type="PANTHER" id="PTHR43133">
    <property type="entry name" value="RNA POLYMERASE ECF-TYPE SIGMA FACTO"/>
    <property type="match status" value="1"/>
</dbReference>
<dbReference type="GO" id="GO:0006352">
    <property type="term" value="P:DNA-templated transcription initiation"/>
    <property type="evidence" value="ECO:0007669"/>
    <property type="project" value="InterPro"/>
</dbReference>
<keyword evidence="2 6" id="KW-0805">Transcription regulation</keyword>
<dbReference type="InterPro" id="IPR007627">
    <property type="entry name" value="RNA_pol_sigma70_r2"/>
</dbReference>
<dbReference type="NCBIfam" id="TIGR02937">
    <property type="entry name" value="sigma70-ECF"/>
    <property type="match status" value="1"/>
</dbReference>
<dbReference type="InterPro" id="IPR036388">
    <property type="entry name" value="WH-like_DNA-bd_sf"/>
</dbReference>
<proteinExistence type="inferred from homology"/>
<dbReference type="OrthoDB" id="3472490at2"/>